<dbReference type="InterPro" id="IPR050697">
    <property type="entry name" value="Adenylyl/Guanylyl_Cyclase_3/4"/>
</dbReference>
<reference evidence="7 9" key="1">
    <citation type="submission" date="2022-06" db="EMBL/GenBank/DDBJ databases">
        <title>Leptospira isolates from biofilms formed at urban environments.</title>
        <authorList>
            <person name="Ribeiro P.S."/>
            <person name="Sousa T."/>
            <person name="Carvalho N."/>
            <person name="Aburjaile F."/>
            <person name="Neves F."/>
            <person name="Oliveira D."/>
            <person name="Blanco L."/>
            <person name="Lima J."/>
            <person name="Costa F."/>
            <person name="Brenig B."/>
            <person name="Soares S."/>
            <person name="Ramos R."/>
            <person name="Goes-Neto A."/>
            <person name="Matiuzzi M."/>
            <person name="Azevedo V."/>
            <person name="Ristow P."/>
        </authorList>
    </citation>
    <scope>NUCLEOTIDE SEQUENCE</scope>
    <source>
        <strain evidence="6 9">VSF19</strain>
        <strain evidence="7">VSF20</strain>
    </source>
</reference>
<dbReference type="GO" id="GO:0006171">
    <property type="term" value="P:cAMP biosynthetic process"/>
    <property type="evidence" value="ECO:0007669"/>
    <property type="project" value="TreeGrafter"/>
</dbReference>
<protein>
    <submittedName>
        <fullName evidence="7">2Fe-2S iron-sulfur cluster-binding protein</fullName>
    </submittedName>
</protein>
<keyword evidence="9" id="KW-1185">Reference proteome</keyword>
<dbReference type="InterPro" id="IPR001054">
    <property type="entry name" value="A/G_cyclase"/>
</dbReference>
<dbReference type="RefSeq" id="WP_265352554.1">
    <property type="nucleotide sequence ID" value="NZ_JAMQPL010000006.1"/>
</dbReference>
<dbReference type="PROSITE" id="PS50125">
    <property type="entry name" value="GUANYLATE_CYCLASE_2"/>
    <property type="match status" value="1"/>
</dbReference>
<dbReference type="GO" id="GO:0051536">
    <property type="term" value="F:iron-sulfur cluster binding"/>
    <property type="evidence" value="ECO:0007669"/>
    <property type="project" value="InterPro"/>
</dbReference>
<evidence type="ECO:0000313" key="7">
    <source>
        <dbReference type="EMBL" id="MCW7531239.1"/>
    </source>
</evidence>
<dbReference type="InterPro" id="IPR012675">
    <property type="entry name" value="Beta-grasp_dom_sf"/>
</dbReference>
<evidence type="ECO:0000256" key="1">
    <source>
        <dbReference type="ARBA" id="ARBA00004651"/>
    </source>
</evidence>
<dbReference type="InterPro" id="IPR029787">
    <property type="entry name" value="Nucleotide_cyclase"/>
</dbReference>
<dbReference type="CDD" id="cd07302">
    <property type="entry name" value="CHD"/>
    <property type="match status" value="1"/>
</dbReference>
<dbReference type="PANTHER" id="PTHR43081">
    <property type="entry name" value="ADENYLATE CYCLASE, TERMINAL-DIFFERENTIATION SPECIFIC-RELATED"/>
    <property type="match status" value="1"/>
</dbReference>
<dbReference type="InterPro" id="IPR009050">
    <property type="entry name" value="Globin-like_sf"/>
</dbReference>
<dbReference type="GO" id="GO:0020037">
    <property type="term" value="F:heme binding"/>
    <property type="evidence" value="ECO:0007669"/>
    <property type="project" value="InterPro"/>
</dbReference>
<proteinExistence type="predicted"/>
<dbReference type="CDD" id="cd00207">
    <property type="entry name" value="fer2"/>
    <property type="match status" value="1"/>
</dbReference>
<dbReference type="SUPFAM" id="SSF54292">
    <property type="entry name" value="2Fe-2S ferredoxin-like"/>
    <property type="match status" value="1"/>
</dbReference>
<comment type="subcellular location">
    <subcellularLocation>
        <location evidence="1">Cell membrane</location>
        <topology evidence="1">Multi-pass membrane protein</topology>
    </subcellularLocation>
</comment>
<dbReference type="Gene3D" id="1.10.490.10">
    <property type="entry name" value="Globins"/>
    <property type="match status" value="1"/>
</dbReference>
<dbReference type="GO" id="GO:0035556">
    <property type="term" value="P:intracellular signal transduction"/>
    <property type="evidence" value="ECO:0007669"/>
    <property type="project" value="InterPro"/>
</dbReference>
<evidence type="ECO:0000259" key="4">
    <source>
        <dbReference type="PROSITE" id="PS50125"/>
    </source>
</evidence>
<dbReference type="AlphaFoldDB" id="A0AAW5VJE4"/>
<dbReference type="Proteomes" id="UP001208912">
    <property type="component" value="Unassembled WGS sequence"/>
</dbReference>
<feature type="domain" description="2Fe-2S ferredoxin-type" evidence="5">
    <location>
        <begin position="2"/>
        <end position="98"/>
    </location>
</feature>
<evidence type="ECO:0000313" key="8">
    <source>
        <dbReference type="Proteomes" id="UP001208540"/>
    </source>
</evidence>
<dbReference type="SUPFAM" id="SSF46458">
    <property type="entry name" value="Globin-like"/>
    <property type="match status" value="1"/>
</dbReference>
<dbReference type="GO" id="GO:0019825">
    <property type="term" value="F:oxygen binding"/>
    <property type="evidence" value="ECO:0007669"/>
    <property type="project" value="InterPro"/>
</dbReference>
<dbReference type="InterPro" id="IPR044399">
    <property type="entry name" value="Mb-like_M"/>
</dbReference>
<dbReference type="Proteomes" id="UP001208540">
    <property type="component" value="Unassembled WGS sequence"/>
</dbReference>
<evidence type="ECO:0000313" key="6">
    <source>
        <dbReference type="EMBL" id="MCW7527383.1"/>
    </source>
</evidence>
<dbReference type="Pfam" id="PF00211">
    <property type="entry name" value="Guanylate_cyc"/>
    <property type="match status" value="1"/>
</dbReference>
<gene>
    <name evidence="6" type="ORF">ND861_13555</name>
    <name evidence="7" type="ORF">ND862_13510</name>
</gene>
<dbReference type="EMBL" id="JAMQPL010000006">
    <property type="protein sequence ID" value="MCW7531239.1"/>
    <property type="molecule type" value="Genomic_DNA"/>
</dbReference>
<dbReference type="InterPro" id="IPR036010">
    <property type="entry name" value="2Fe-2S_ferredoxin-like_sf"/>
</dbReference>
<evidence type="ECO:0000259" key="5">
    <source>
        <dbReference type="PROSITE" id="PS51085"/>
    </source>
</evidence>
<sequence length="449" mass="50878">MHTVTFEDKENFPLETDKPGATILETALKHEYPLYHLCGGNAKCTTCRVFITKGLDHLSPRNEREQTLAERKGWPSEIRLACQTEAFGNVSLRRIIKDNKDLKTVTSESKSSKTGEECYAVILFLDIKGFTAFTEASLPYDVVFVLNRFFHEMSEPILNNGGEIDKFIGDGILAFFQIRNKSEAIKNEDHLKKVKQETIGSAIRACLRMFDQLKKFNLEMKDRFNFTFDIRIGLHAGNVIYGDIGHSEYKSQTVLGDTVNVASRLEALNKKTNTNFLVSDEIYNLIGPSLSVNKKIITKLRGKSEKMTAYSVLGFKVSDSILIIQKSLDHVLENNPHWAQGFLDKLINFIKENLNKNTIETEALLNPHEFSSLIESMIEKLGNPESLKKEVSKIKSIYESIGISKKDFPKLVPILISSIKENLASEWNTTLESIWNQVIMDLTIETIEA</sequence>
<dbReference type="EMBL" id="JAMQPM010000006">
    <property type="protein sequence ID" value="MCW7527383.1"/>
    <property type="molecule type" value="Genomic_DNA"/>
</dbReference>
<dbReference type="GO" id="GO:0004016">
    <property type="term" value="F:adenylate cyclase activity"/>
    <property type="evidence" value="ECO:0007669"/>
    <property type="project" value="UniProtKB-ARBA"/>
</dbReference>
<dbReference type="Gene3D" id="3.10.20.30">
    <property type="match status" value="1"/>
</dbReference>
<dbReference type="Pfam" id="PF00111">
    <property type="entry name" value="Fer2"/>
    <property type="match status" value="1"/>
</dbReference>
<accession>A0AAW5VJE4</accession>
<dbReference type="Gene3D" id="3.30.70.1230">
    <property type="entry name" value="Nucleotide cyclase"/>
    <property type="match status" value="1"/>
</dbReference>
<dbReference type="SUPFAM" id="SSF55073">
    <property type="entry name" value="Nucleotide cyclase"/>
    <property type="match status" value="1"/>
</dbReference>
<evidence type="ECO:0000256" key="3">
    <source>
        <dbReference type="ARBA" id="ARBA00023136"/>
    </source>
</evidence>
<dbReference type="InterPro" id="IPR001041">
    <property type="entry name" value="2Fe-2S_ferredoxin-type"/>
</dbReference>
<name>A0AAW5VJE4_9LEPT</name>
<keyword evidence="3" id="KW-0472">Membrane</keyword>
<keyword evidence="2" id="KW-1003">Cell membrane</keyword>
<dbReference type="PROSITE" id="PS51085">
    <property type="entry name" value="2FE2S_FER_2"/>
    <property type="match status" value="1"/>
</dbReference>
<dbReference type="GO" id="GO:0005886">
    <property type="term" value="C:plasma membrane"/>
    <property type="evidence" value="ECO:0007669"/>
    <property type="project" value="UniProtKB-SubCell"/>
</dbReference>
<dbReference type="PANTHER" id="PTHR43081:SF17">
    <property type="entry name" value="BLL5647 PROTEIN"/>
    <property type="match status" value="1"/>
</dbReference>
<organism evidence="7 8">
    <name type="scientific">Leptospira soteropolitanensis</name>
    <dbReference type="NCBI Taxonomy" id="2950025"/>
    <lineage>
        <taxon>Bacteria</taxon>
        <taxon>Pseudomonadati</taxon>
        <taxon>Spirochaetota</taxon>
        <taxon>Spirochaetia</taxon>
        <taxon>Leptospirales</taxon>
        <taxon>Leptospiraceae</taxon>
        <taxon>Leptospira</taxon>
    </lineage>
</organism>
<dbReference type="SMART" id="SM00044">
    <property type="entry name" value="CYCc"/>
    <property type="match status" value="1"/>
</dbReference>
<evidence type="ECO:0000313" key="9">
    <source>
        <dbReference type="Proteomes" id="UP001208912"/>
    </source>
</evidence>
<comment type="caution">
    <text evidence="7">The sequence shown here is derived from an EMBL/GenBank/DDBJ whole genome shotgun (WGS) entry which is preliminary data.</text>
</comment>
<feature type="domain" description="Guanylate cyclase" evidence="4">
    <location>
        <begin position="121"/>
        <end position="266"/>
    </location>
</feature>
<dbReference type="InterPro" id="IPR012292">
    <property type="entry name" value="Globin/Proto"/>
</dbReference>
<evidence type="ECO:0000256" key="2">
    <source>
        <dbReference type="ARBA" id="ARBA00022475"/>
    </source>
</evidence>
<dbReference type="CDD" id="cd01040">
    <property type="entry name" value="Mb-like"/>
    <property type="match status" value="1"/>
</dbReference>